<evidence type="ECO:0000313" key="3">
    <source>
        <dbReference type="Proteomes" id="UP000245998"/>
    </source>
</evidence>
<feature type="transmembrane region" description="Helical" evidence="1">
    <location>
        <begin position="246"/>
        <end position="263"/>
    </location>
</feature>
<evidence type="ECO:0000313" key="2">
    <source>
        <dbReference type="EMBL" id="PWA12045.1"/>
    </source>
</evidence>
<keyword evidence="1" id="KW-0472">Membrane</keyword>
<dbReference type="EMBL" id="QCZG01000013">
    <property type="protein sequence ID" value="PWA12045.1"/>
    <property type="molecule type" value="Genomic_DNA"/>
</dbReference>
<accession>A0A2U1K454</accession>
<evidence type="ECO:0000256" key="1">
    <source>
        <dbReference type="SAM" id="Phobius"/>
    </source>
</evidence>
<sequence>MAEALLCMVIGINYRENETGEGFEYWDVKYDRPVYQENEEPVFFREDFESDEEFQEYVKKGLQFERDYIQSTVEQGVDELLEQKLYPLAFEAPHYTMSSTGYKELANYFSTYVGQIQISDETYQATFPPLFESTPSYLGGMTLLPETLGYVDGSNLDSYKNIVKKAEEVSSFSDSYLSFFYHPYLGIELLKETIEEMKAYDEYEWVDLKEMSNKVEVQDVVITSEDGRISVERSLVENIVHKLGTMWWFIIPVIVFLIAIVSMKKKR</sequence>
<dbReference type="Pfam" id="PF10096">
    <property type="entry name" value="DUF2334"/>
    <property type="match status" value="1"/>
</dbReference>
<proteinExistence type="predicted"/>
<keyword evidence="1" id="KW-1133">Transmembrane helix</keyword>
<comment type="caution">
    <text evidence="2">The sequence shown here is derived from an EMBL/GenBank/DDBJ whole genome shotgun (WGS) entry which is preliminary data.</text>
</comment>
<dbReference type="OrthoDB" id="2339428at2"/>
<keyword evidence="1" id="KW-0812">Transmembrane</keyword>
<protein>
    <submittedName>
        <fullName evidence="2">Uncharacterized protein</fullName>
    </submittedName>
</protein>
<reference evidence="2 3" key="1">
    <citation type="submission" date="2018-04" db="EMBL/GenBank/DDBJ databases">
        <title>Camelliibacillus theae gen. nov., sp. nov., isolated from Pu'er tea.</title>
        <authorList>
            <person name="Niu L."/>
        </authorList>
    </citation>
    <scope>NUCLEOTIDE SEQUENCE [LARGE SCALE GENOMIC DNA]</scope>
    <source>
        <strain evidence="2 3">T8</strain>
    </source>
</reference>
<dbReference type="AlphaFoldDB" id="A0A2U1K454"/>
<name>A0A2U1K454_9BACI</name>
<dbReference type="InterPro" id="IPR018763">
    <property type="entry name" value="DUF2334"/>
</dbReference>
<keyword evidence="3" id="KW-1185">Reference proteome</keyword>
<dbReference type="Proteomes" id="UP000245998">
    <property type="component" value="Unassembled WGS sequence"/>
</dbReference>
<organism evidence="2 3">
    <name type="scientific">Pueribacillus theae</name>
    <dbReference type="NCBI Taxonomy" id="2171751"/>
    <lineage>
        <taxon>Bacteria</taxon>
        <taxon>Bacillati</taxon>
        <taxon>Bacillota</taxon>
        <taxon>Bacilli</taxon>
        <taxon>Bacillales</taxon>
        <taxon>Bacillaceae</taxon>
        <taxon>Pueribacillus</taxon>
    </lineage>
</organism>
<gene>
    <name evidence="2" type="ORF">DCC39_08170</name>
</gene>